<comment type="caution">
    <text evidence="1">The sequence shown here is derived from an EMBL/GenBank/DDBJ whole genome shotgun (WGS) entry which is preliminary data.</text>
</comment>
<organism evidence="1">
    <name type="scientific">marine sediment metagenome</name>
    <dbReference type="NCBI Taxonomy" id="412755"/>
    <lineage>
        <taxon>unclassified sequences</taxon>
        <taxon>metagenomes</taxon>
        <taxon>ecological metagenomes</taxon>
    </lineage>
</organism>
<gene>
    <name evidence="1" type="ORF">LCGC14_0142130</name>
</gene>
<name>A0A0F9Y2S5_9ZZZZ</name>
<dbReference type="EMBL" id="LAZR01000049">
    <property type="protein sequence ID" value="KKN98968.1"/>
    <property type="molecule type" value="Genomic_DNA"/>
</dbReference>
<protein>
    <submittedName>
        <fullName evidence="1">Uncharacterized protein</fullName>
    </submittedName>
</protein>
<proteinExistence type="predicted"/>
<evidence type="ECO:0000313" key="1">
    <source>
        <dbReference type="EMBL" id="KKN98968.1"/>
    </source>
</evidence>
<accession>A0A0F9Y2S5</accession>
<dbReference type="AlphaFoldDB" id="A0A0F9Y2S5"/>
<reference evidence="1" key="1">
    <citation type="journal article" date="2015" name="Nature">
        <title>Complex archaea that bridge the gap between prokaryotes and eukaryotes.</title>
        <authorList>
            <person name="Spang A."/>
            <person name="Saw J.H."/>
            <person name="Jorgensen S.L."/>
            <person name="Zaremba-Niedzwiedzka K."/>
            <person name="Martijn J."/>
            <person name="Lind A.E."/>
            <person name="van Eijk R."/>
            <person name="Schleper C."/>
            <person name="Guy L."/>
            <person name="Ettema T.J."/>
        </authorList>
    </citation>
    <scope>NUCLEOTIDE SEQUENCE</scope>
</reference>
<sequence>MTVTNTMSVCEQSETQREVEKKIRSTNMQRLHNVYLDKATLGDIVLFLKEFSMNGDAEQVKDMIQVNINMG</sequence>